<dbReference type="AlphaFoldDB" id="A0A2P7QP95"/>
<keyword evidence="1" id="KW-0732">Signal</keyword>
<dbReference type="EMBL" id="PXYI01000004">
    <property type="protein sequence ID" value="PSJ39777.1"/>
    <property type="molecule type" value="Genomic_DNA"/>
</dbReference>
<name>A0A2P7QP95_9SPHN</name>
<feature type="chain" id="PRO_5015121373" description="YbjN domain-containing protein" evidence="1">
    <location>
        <begin position="20"/>
        <end position="157"/>
    </location>
</feature>
<evidence type="ECO:0008006" key="4">
    <source>
        <dbReference type="Google" id="ProtNLM"/>
    </source>
</evidence>
<accession>A0A2P7QP95</accession>
<organism evidence="2 3">
    <name type="scientific">Allosphingosinicella deserti</name>
    <dbReference type="NCBI Taxonomy" id="2116704"/>
    <lineage>
        <taxon>Bacteria</taxon>
        <taxon>Pseudomonadati</taxon>
        <taxon>Pseudomonadota</taxon>
        <taxon>Alphaproteobacteria</taxon>
        <taxon>Sphingomonadales</taxon>
        <taxon>Sphingomonadaceae</taxon>
        <taxon>Allosphingosinicella</taxon>
    </lineage>
</organism>
<dbReference type="RefSeq" id="WP_106513672.1">
    <property type="nucleotide sequence ID" value="NZ_PXYI01000004.1"/>
</dbReference>
<dbReference type="Proteomes" id="UP000241167">
    <property type="component" value="Unassembled WGS sequence"/>
</dbReference>
<proteinExistence type="predicted"/>
<dbReference type="Pfam" id="PF10722">
    <property type="entry name" value="YbjN"/>
    <property type="match status" value="1"/>
</dbReference>
<gene>
    <name evidence="2" type="ORF">C7I55_14470</name>
</gene>
<comment type="caution">
    <text evidence="2">The sequence shown here is derived from an EMBL/GenBank/DDBJ whole genome shotgun (WGS) entry which is preliminary data.</text>
</comment>
<evidence type="ECO:0000256" key="1">
    <source>
        <dbReference type="SAM" id="SignalP"/>
    </source>
</evidence>
<evidence type="ECO:0000313" key="3">
    <source>
        <dbReference type="Proteomes" id="UP000241167"/>
    </source>
</evidence>
<feature type="signal peptide" evidence="1">
    <location>
        <begin position="1"/>
        <end position="19"/>
    </location>
</feature>
<dbReference type="InterPro" id="IPR019660">
    <property type="entry name" value="Put_sensory_transdc_reg_YbjN"/>
</dbReference>
<dbReference type="OrthoDB" id="33037at2"/>
<keyword evidence="3" id="KW-1185">Reference proteome</keyword>
<protein>
    <recommendedName>
        <fullName evidence="4">YbjN domain-containing protein</fullName>
    </recommendedName>
</protein>
<sequence length="157" mass="17242">MKTKLLALLLVITSSAVPAAAQMVQARDPGSIVSILTGLDYPAELGSDGAGDPIITSKHDGSTFKILFYNCTNHKDCATVQFHSSYDLDETLSLDKINAWNKSQRFGRAYLDGEGDPIIQMDVDLDDGGMSKALFTDNLEYWTSVLDQFEEHIGYTE</sequence>
<evidence type="ECO:0000313" key="2">
    <source>
        <dbReference type="EMBL" id="PSJ39777.1"/>
    </source>
</evidence>
<dbReference type="CDD" id="cd17511">
    <property type="entry name" value="YbjN_AmyR-like"/>
    <property type="match status" value="1"/>
</dbReference>
<reference evidence="2 3" key="1">
    <citation type="submission" date="2018-03" db="EMBL/GenBank/DDBJ databases">
        <title>The draft genome of Sphingosinicella sp. GL-C-18.</title>
        <authorList>
            <person name="Liu L."/>
            <person name="Li L."/>
            <person name="Liang L."/>
            <person name="Zhang X."/>
            <person name="Wang T."/>
        </authorList>
    </citation>
    <scope>NUCLEOTIDE SEQUENCE [LARGE SCALE GENOMIC DNA]</scope>
    <source>
        <strain evidence="2 3">GL-C-18</strain>
    </source>
</reference>